<reference evidence="2 4" key="2">
    <citation type="journal article" date="2013" name="Nature">
        <title>Insights into bilaterian evolution from three spiralian genomes.</title>
        <authorList>
            <person name="Simakov O."/>
            <person name="Marletaz F."/>
            <person name="Cho S.J."/>
            <person name="Edsinger-Gonzales E."/>
            <person name="Havlak P."/>
            <person name="Hellsten U."/>
            <person name="Kuo D.H."/>
            <person name="Larsson T."/>
            <person name="Lv J."/>
            <person name="Arendt D."/>
            <person name="Savage R."/>
            <person name="Osoegawa K."/>
            <person name="de Jong P."/>
            <person name="Grimwood J."/>
            <person name="Chapman J.A."/>
            <person name="Shapiro H."/>
            <person name="Aerts A."/>
            <person name="Otillar R.P."/>
            <person name="Terry A.Y."/>
            <person name="Boore J.L."/>
            <person name="Grigoriev I.V."/>
            <person name="Lindberg D.R."/>
            <person name="Seaver E.C."/>
            <person name="Weisblat D.A."/>
            <person name="Putnam N.H."/>
            <person name="Rokhsar D.S."/>
        </authorList>
    </citation>
    <scope>NUCLEOTIDE SEQUENCE</scope>
    <source>
        <strain evidence="2 4">I ESC-2004</strain>
    </source>
</reference>
<dbReference type="EMBL" id="KB308144">
    <property type="protein sequence ID" value="ELT98221.1"/>
    <property type="molecule type" value="Genomic_DNA"/>
</dbReference>
<dbReference type="Proteomes" id="UP000014760">
    <property type="component" value="Unassembled WGS sequence"/>
</dbReference>
<evidence type="ECO:0000313" key="3">
    <source>
        <dbReference type="EnsemblMetazoa" id="CapteP185078"/>
    </source>
</evidence>
<protein>
    <submittedName>
        <fullName evidence="2 3">Uncharacterized protein</fullName>
    </submittedName>
</protein>
<reference evidence="4" key="1">
    <citation type="submission" date="2012-12" db="EMBL/GenBank/DDBJ databases">
        <authorList>
            <person name="Hellsten U."/>
            <person name="Grimwood J."/>
            <person name="Chapman J.A."/>
            <person name="Shapiro H."/>
            <person name="Aerts A."/>
            <person name="Otillar R.P."/>
            <person name="Terry A.Y."/>
            <person name="Boore J.L."/>
            <person name="Simakov O."/>
            <person name="Marletaz F."/>
            <person name="Cho S.-J."/>
            <person name="Edsinger-Gonzales E."/>
            <person name="Havlak P."/>
            <person name="Kuo D.-H."/>
            <person name="Larsson T."/>
            <person name="Lv J."/>
            <person name="Arendt D."/>
            <person name="Savage R."/>
            <person name="Osoegawa K."/>
            <person name="de Jong P."/>
            <person name="Lindberg D.R."/>
            <person name="Seaver E.C."/>
            <person name="Weisblat D.A."/>
            <person name="Putnam N.H."/>
            <person name="Grigoriev I.V."/>
            <person name="Rokhsar D.S."/>
        </authorList>
    </citation>
    <scope>NUCLEOTIDE SEQUENCE</scope>
    <source>
        <strain evidence="4">I ESC-2004</strain>
    </source>
</reference>
<gene>
    <name evidence="2" type="ORF">CAPTEDRAFT_185078</name>
</gene>
<sequence>MECEVEEMKNMKMVMGMRIKGAILKEVEVLEVAPGISRSMLFHVTLGLLADLTEIDKMVQVKVEMEDFIEHDEFTSECEFALDSLEWKEEVKKDPCDSSQYECDSTPSKFDTIQCKYDSSQSECESAITHSSQDPYSDTVFEDENEKVENYKMILDEDFSSSSSSEESFVDDDYQPKNFTNNDIHGRRSTRSSGLPAVPETALERKEKQNVKATKKQRTKAQKETYMKKRKE</sequence>
<feature type="compositionally biased region" description="Basic and acidic residues" evidence="1">
    <location>
        <begin position="221"/>
        <end position="232"/>
    </location>
</feature>
<accession>R7U3H3</accession>
<dbReference type="HOGENOM" id="CLU_1197427_0_0_1"/>
<proteinExistence type="predicted"/>
<name>R7U3H3_CAPTE</name>
<organism evidence="2">
    <name type="scientific">Capitella teleta</name>
    <name type="common">Polychaete worm</name>
    <dbReference type="NCBI Taxonomy" id="283909"/>
    <lineage>
        <taxon>Eukaryota</taxon>
        <taxon>Metazoa</taxon>
        <taxon>Spiralia</taxon>
        <taxon>Lophotrochozoa</taxon>
        <taxon>Annelida</taxon>
        <taxon>Polychaeta</taxon>
        <taxon>Sedentaria</taxon>
        <taxon>Scolecida</taxon>
        <taxon>Capitellidae</taxon>
        <taxon>Capitella</taxon>
    </lineage>
</organism>
<dbReference type="EMBL" id="AMQN01010557">
    <property type="status" value="NOT_ANNOTATED_CDS"/>
    <property type="molecule type" value="Genomic_DNA"/>
</dbReference>
<evidence type="ECO:0000313" key="4">
    <source>
        <dbReference type="Proteomes" id="UP000014760"/>
    </source>
</evidence>
<feature type="non-terminal residue" evidence="2">
    <location>
        <position position="232"/>
    </location>
</feature>
<feature type="region of interest" description="Disordered" evidence="1">
    <location>
        <begin position="158"/>
        <end position="232"/>
    </location>
</feature>
<keyword evidence="4" id="KW-1185">Reference proteome</keyword>
<evidence type="ECO:0000256" key="1">
    <source>
        <dbReference type="SAM" id="MobiDB-lite"/>
    </source>
</evidence>
<evidence type="ECO:0000313" key="2">
    <source>
        <dbReference type="EMBL" id="ELT98221.1"/>
    </source>
</evidence>
<reference evidence="3" key="3">
    <citation type="submission" date="2015-06" db="UniProtKB">
        <authorList>
            <consortium name="EnsemblMetazoa"/>
        </authorList>
    </citation>
    <scope>IDENTIFICATION</scope>
</reference>
<dbReference type="AlphaFoldDB" id="R7U3H3"/>
<dbReference type="EnsemblMetazoa" id="CapteT185078">
    <property type="protein sequence ID" value="CapteP185078"/>
    <property type="gene ID" value="CapteG185078"/>
</dbReference>